<feature type="domain" description="Cdc37 C-terminal" evidence="7">
    <location>
        <begin position="253"/>
        <end position="341"/>
    </location>
</feature>
<feature type="domain" description="Cdc37 Hsp90 binding" evidence="8">
    <location>
        <begin position="81"/>
        <end position="242"/>
    </location>
</feature>
<dbReference type="EMBL" id="JAIZAY010000012">
    <property type="protein sequence ID" value="KAJ8031898.1"/>
    <property type="molecule type" value="Genomic_DNA"/>
</dbReference>
<feature type="region of interest" description="Disordered" evidence="6">
    <location>
        <begin position="1"/>
        <end position="40"/>
    </location>
</feature>
<feature type="region of interest" description="Disordered" evidence="6">
    <location>
        <begin position="239"/>
        <end position="260"/>
    </location>
</feature>
<dbReference type="GO" id="GO:0051082">
    <property type="term" value="F:unfolded protein binding"/>
    <property type="evidence" value="ECO:0007669"/>
    <property type="project" value="TreeGrafter"/>
</dbReference>
<evidence type="ECO:0000259" key="8">
    <source>
        <dbReference type="SMART" id="SM01070"/>
    </source>
</evidence>
<dbReference type="GO" id="GO:0019901">
    <property type="term" value="F:protein kinase binding"/>
    <property type="evidence" value="ECO:0007669"/>
    <property type="project" value="InterPro"/>
</dbReference>
<dbReference type="SUPFAM" id="SSF101391">
    <property type="entry name" value="Hsp90 co-chaperone CDC37"/>
    <property type="match status" value="1"/>
</dbReference>
<dbReference type="AlphaFoldDB" id="A0A9Q1BSJ7"/>
<name>A0A9Q1BSJ7_HOLLE</name>
<dbReference type="GO" id="GO:0005737">
    <property type="term" value="C:cytoplasm"/>
    <property type="evidence" value="ECO:0007669"/>
    <property type="project" value="UniProtKB-SubCell"/>
</dbReference>
<dbReference type="SMART" id="SM01069">
    <property type="entry name" value="CDC37_C"/>
    <property type="match status" value="1"/>
</dbReference>
<feature type="compositionally biased region" description="Basic and acidic residues" evidence="6">
    <location>
        <begin position="239"/>
        <end position="252"/>
    </location>
</feature>
<dbReference type="FunFam" id="1.20.58.610:FF:000001">
    <property type="entry name" value="Hsp90 co-chaperone Cdc37-like 1"/>
    <property type="match status" value="1"/>
</dbReference>
<evidence type="ECO:0000313" key="10">
    <source>
        <dbReference type="EMBL" id="KAJ8031898.1"/>
    </source>
</evidence>
<dbReference type="PANTHER" id="PTHR12800:SF4">
    <property type="entry name" value="HSP90 CO-CHAPERONE CDC37"/>
    <property type="match status" value="1"/>
</dbReference>
<protein>
    <recommendedName>
        <fullName evidence="5">Hsp90 chaperone protein kinase-targeting subunit</fullName>
    </recommendedName>
</protein>
<dbReference type="Gene3D" id="1.20.58.610">
    <property type="entry name" value="Cdc37, Hsp90 binding domain"/>
    <property type="match status" value="1"/>
</dbReference>
<evidence type="ECO:0000256" key="6">
    <source>
        <dbReference type="SAM" id="MobiDB-lite"/>
    </source>
</evidence>
<dbReference type="Proteomes" id="UP001152320">
    <property type="component" value="Chromosome 12"/>
</dbReference>
<evidence type="ECO:0000259" key="7">
    <source>
        <dbReference type="SMART" id="SM01069"/>
    </source>
</evidence>
<dbReference type="GO" id="GO:0031072">
    <property type="term" value="F:heat shock protein binding"/>
    <property type="evidence" value="ECO:0007669"/>
    <property type="project" value="TreeGrafter"/>
</dbReference>
<feature type="region of interest" description="Disordered" evidence="6">
    <location>
        <begin position="311"/>
        <end position="341"/>
    </location>
</feature>
<proteinExistence type="inferred from homology"/>
<dbReference type="Pfam" id="PF08564">
    <property type="entry name" value="CDC37_C"/>
    <property type="match status" value="1"/>
</dbReference>
<dbReference type="InterPro" id="IPR013874">
    <property type="entry name" value="Cdc37_Hsp90-bd"/>
</dbReference>
<evidence type="ECO:0000256" key="2">
    <source>
        <dbReference type="ARBA" id="ARBA00006222"/>
    </source>
</evidence>
<reference evidence="10" key="1">
    <citation type="submission" date="2021-10" db="EMBL/GenBank/DDBJ databases">
        <title>Tropical sea cucumber genome reveals ecological adaptation and Cuvierian tubules defense mechanism.</title>
        <authorList>
            <person name="Chen T."/>
        </authorList>
    </citation>
    <scope>NUCLEOTIDE SEQUENCE</scope>
    <source>
        <strain evidence="10">Nanhai2018</strain>
        <tissue evidence="10">Muscle</tissue>
    </source>
</reference>
<dbReference type="GO" id="GO:0050821">
    <property type="term" value="P:protein stabilization"/>
    <property type="evidence" value="ECO:0007669"/>
    <property type="project" value="TreeGrafter"/>
</dbReference>
<dbReference type="SMART" id="SM01071">
    <property type="entry name" value="CDC37_N"/>
    <property type="match status" value="1"/>
</dbReference>
<evidence type="ECO:0000256" key="5">
    <source>
        <dbReference type="ARBA" id="ARBA00031396"/>
    </source>
</evidence>
<dbReference type="Gene3D" id="6.10.140.250">
    <property type="match status" value="1"/>
</dbReference>
<evidence type="ECO:0000256" key="4">
    <source>
        <dbReference type="ARBA" id="ARBA00023186"/>
    </source>
</evidence>
<feature type="compositionally biased region" description="Acidic residues" evidence="6">
    <location>
        <begin position="320"/>
        <end position="341"/>
    </location>
</feature>
<organism evidence="10 11">
    <name type="scientific">Holothuria leucospilota</name>
    <name type="common">Black long sea cucumber</name>
    <name type="synonym">Mertensiothuria leucospilota</name>
    <dbReference type="NCBI Taxonomy" id="206669"/>
    <lineage>
        <taxon>Eukaryota</taxon>
        <taxon>Metazoa</taxon>
        <taxon>Echinodermata</taxon>
        <taxon>Eleutherozoa</taxon>
        <taxon>Echinozoa</taxon>
        <taxon>Holothuroidea</taxon>
        <taxon>Aspidochirotacea</taxon>
        <taxon>Aspidochirotida</taxon>
        <taxon>Holothuriidae</taxon>
        <taxon>Holothuria</taxon>
    </lineage>
</organism>
<dbReference type="OrthoDB" id="440202at2759"/>
<gene>
    <name evidence="10" type="ORF">HOLleu_25255</name>
</gene>
<dbReference type="InterPro" id="IPR013855">
    <property type="entry name" value="Cdc37_N_dom"/>
</dbReference>
<dbReference type="InterPro" id="IPR004918">
    <property type="entry name" value="Cdc37"/>
</dbReference>
<comment type="caution">
    <text evidence="10">The sequence shown here is derived from an EMBL/GenBank/DDBJ whole genome shotgun (WGS) entry which is preliminary data.</text>
</comment>
<dbReference type="GO" id="GO:0006457">
    <property type="term" value="P:protein folding"/>
    <property type="evidence" value="ECO:0007669"/>
    <property type="project" value="TreeGrafter"/>
</dbReference>
<sequence>MKKAEEEKQELEKGTSETRDKLKETRNQLEQLKKEGAREEKIAEVTAELKKLEDDFEKWKEKEEELAKKERLTPWNVDTLSQDGFQKTMINKYEEKEENLTEEEEMDRQKKFVEKYEKEIKKFGMYKRLDDSQQFLLAHTHLACEFTANYLVIWCIDLEEEGKSSLMAQVAHQTITMQFLLELAKNLKEDPRACIRPFFTKMKKAEEQYQTAFDDELAAFIGRVKERAEVRKERARELAEEQAKKEEEERQARLGPGGLDPVEVMESLPPALQKCFETQDIPLLQETLKTMSLKEAKYHMDRCAKSGLWVPAPSAKEALERDEEDEEDEEEEEVYEDALDK</sequence>
<comment type="subcellular location">
    <subcellularLocation>
        <location evidence="1">Cytoplasm</location>
    </subcellularLocation>
</comment>
<dbReference type="PANTHER" id="PTHR12800">
    <property type="entry name" value="CDC37-RELATED"/>
    <property type="match status" value="1"/>
</dbReference>
<keyword evidence="4" id="KW-0143">Chaperone</keyword>
<dbReference type="InterPro" id="IPR038189">
    <property type="entry name" value="Cdc37_Hsp90-bd_sf"/>
</dbReference>
<keyword evidence="3" id="KW-0963">Cytoplasm</keyword>
<dbReference type="Pfam" id="PF08565">
    <property type="entry name" value="CDC37_M"/>
    <property type="match status" value="1"/>
</dbReference>
<dbReference type="InterPro" id="IPR013873">
    <property type="entry name" value="Cdc37_C"/>
</dbReference>
<dbReference type="SMART" id="SM01070">
    <property type="entry name" value="CDC37_M"/>
    <property type="match status" value="1"/>
</dbReference>
<feature type="domain" description="Cdc37 N-terminal" evidence="9">
    <location>
        <begin position="1"/>
        <end position="88"/>
    </location>
</feature>
<evidence type="ECO:0000313" key="11">
    <source>
        <dbReference type="Proteomes" id="UP001152320"/>
    </source>
</evidence>
<evidence type="ECO:0000256" key="1">
    <source>
        <dbReference type="ARBA" id="ARBA00004496"/>
    </source>
</evidence>
<dbReference type="GO" id="GO:0051087">
    <property type="term" value="F:protein-folding chaperone binding"/>
    <property type="evidence" value="ECO:0007669"/>
    <property type="project" value="TreeGrafter"/>
</dbReference>
<accession>A0A9Q1BSJ7</accession>
<evidence type="ECO:0000259" key="9">
    <source>
        <dbReference type="SMART" id="SM01071"/>
    </source>
</evidence>
<comment type="similarity">
    <text evidence="2">Belongs to the CDC37 family.</text>
</comment>
<evidence type="ECO:0000256" key="3">
    <source>
        <dbReference type="ARBA" id="ARBA00022490"/>
    </source>
</evidence>
<keyword evidence="11" id="KW-1185">Reference proteome</keyword>